<keyword evidence="10" id="KW-0067">ATP-binding</keyword>
<feature type="domain" description="NACHT" evidence="19">
    <location>
        <begin position="194"/>
        <end position="327"/>
    </location>
</feature>
<evidence type="ECO:0000256" key="7">
    <source>
        <dbReference type="ARBA" id="ARBA00022614"/>
    </source>
</evidence>
<dbReference type="AlphaFoldDB" id="A0AAV6G4F2"/>
<evidence type="ECO:0000256" key="6">
    <source>
        <dbReference type="ARBA" id="ARBA00022588"/>
    </source>
</evidence>
<comment type="caution">
    <text evidence="20">The sequence shown here is derived from an EMBL/GenBank/DDBJ whole genome shotgun (WGS) entry which is preliminary data.</text>
</comment>
<evidence type="ECO:0000256" key="16">
    <source>
        <dbReference type="ARBA" id="ARBA00038296"/>
    </source>
</evidence>
<dbReference type="Pfam" id="PF17779">
    <property type="entry name" value="WHD_NOD2"/>
    <property type="match status" value="1"/>
</dbReference>
<evidence type="ECO:0000256" key="12">
    <source>
        <dbReference type="ARBA" id="ARBA00022859"/>
    </source>
</evidence>
<sequence length="911" mass="100947">MAVGPFSEQVRESRVELVDAWSKHVTSLLDLLSQAGAITEEDVSLVRGGGCLGDRDRMRNLLDVLYSRGEDACCAFFKVMPRVQTASGTKNPNISIQPNLQEHLQRHREVLGKEHGPKHSGNIKAKAPDSRQAKPYTDITLSKRPGYEVHLQHQHEAAMVGESFRGHAQESKGQGEICVFREMYQSLLAVPGDGLTLLSGVAGSGKTTVVRRLVHEWSSQKDSKKIILSLSFRELNLLTEPDSLQGLLSMHYSHLKPVLTEIMGDKLERVLLILDGLDEFCFPLDFKRTPKCSDPERAMPVGAMVVNLLKGNLLPGISILLTSRPHAVSKVPPELVNVFCSVLGFTPAQQQEYFRHNCSSVQAGAQVWDYVSTHKPLQLMCHVPAFCWIVSTALYNGSPGLTQPVPAADNSKSVSEDVTPSAPCIPTDPSAVLITSSVKTLTITDIYCCFLKSILVFHGEGREEDSRWRLLQDAPRILQESRPVLRGLGVLAFQGLVERRFLFDCADLDRAGLSLDRADVSRGVFLVEILKEDSTSLTLEKNFYFIHTSVQEFLAATYFVYESLSGSDPFAGQQPHTFKLPPALQRLMTSTSKKLLGAKGLLKRHVKKALLWSEQKQSGHMDLFCRFVSGLMVPRTRLTLDGLFPRTGSLFCSSSPSTPSTAPPFYLSLLHSQLQSCSLCPERQVNVCHCLYEAQDSGLSQRLQSWLQVLAQMPRSEHSSLEKKDWSELAFLLQLSPDLDTLKLDAQGLDAEGLRRLLPVLPLFRTLSLGQNPLGPEGAAVLSKALKTPACRVERLWVVKTGLGCEGVRILSDTLKDNRTVVDLRMAINDISDGGAGHLADLLKTNCALKDIRLRDNQITDKGAELLMDALTENSTLQYLWLFDNKFTKDGVKKLIEFSKTRTNLEIKVCV</sequence>
<dbReference type="InterPro" id="IPR011029">
    <property type="entry name" value="DEATH-like_dom_sf"/>
</dbReference>
<dbReference type="SMART" id="SM00368">
    <property type="entry name" value="LRR_RI"/>
    <property type="match status" value="5"/>
</dbReference>
<reference evidence="20" key="1">
    <citation type="submission" date="2020-10" db="EMBL/GenBank/DDBJ databases">
        <title>Chromosome-scale genome assembly of the Allis shad, Alosa alosa.</title>
        <authorList>
            <person name="Margot Z."/>
            <person name="Christophe K."/>
            <person name="Cabau C."/>
            <person name="Louis A."/>
            <person name="Berthelot C."/>
            <person name="Parey E."/>
            <person name="Roest Crollius H."/>
            <person name="Montfort J."/>
            <person name="Robinson-Rechavi M."/>
            <person name="Bucao C."/>
            <person name="Bouchez O."/>
            <person name="Gislard M."/>
            <person name="Lluch J."/>
            <person name="Milhes M."/>
            <person name="Lampietro C."/>
            <person name="Lopez Roques C."/>
            <person name="Donnadieu C."/>
            <person name="Braasch I."/>
            <person name="Desvignes T."/>
            <person name="Postlethwait J."/>
            <person name="Bobe J."/>
            <person name="Guiguen Y."/>
        </authorList>
    </citation>
    <scope>NUCLEOTIDE SEQUENCE</scope>
    <source>
        <strain evidence="20">M-15738</strain>
        <tissue evidence="20">Blood</tissue>
    </source>
</reference>
<keyword evidence="4" id="KW-1003">Cell membrane</keyword>
<evidence type="ECO:0000256" key="10">
    <source>
        <dbReference type="ARBA" id="ARBA00022840"/>
    </source>
</evidence>
<dbReference type="SUPFAM" id="SSF47986">
    <property type="entry name" value="DEATH domain"/>
    <property type="match status" value="1"/>
</dbReference>
<keyword evidence="15" id="KW-0449">Lipoprotein</keyword>
<evidence type="ECO:0000256" key="14">
    <source>
        <dbReference type="ARBA" id="ARBA00023139"/>
    </source>
</evidence>
<dbReference type="PROSITE" id="PS50209">
    <property type="entry name" value="CARD"/>
    <property type="match status" value="1"/>
</dbReference>
<keyword evidence="13" id="KW-0472">Membrane</keyword>
<dbReference type="InterPro" id="IPR007111">
    <property type="entry name" value="NACHT_NTPase"/>
</dbReference>
<dbReference type="CDD" id="cd01671">
    <property type="entry name" value="CARD"/>
    <property type="match status" value="1"/>
</dbReference>
<dbReference type="Gene3D" id="3.80.10.10">
    <property type="entry name" value="Ribonuclease Inhibitor"/>
    <property type="match status" value="1"/>
</dbReference>
<dbReference type="Gene3D" id="3.40.50.300">
    <property type="entry name" value="P-loop containing nucleotide triphosphate hydrolases"/>
    <property type="match status" value="1"/>
</dbReference>
<dbReference type="Pfam" id="PF17776">
    <property type="entry name" value="NLRC4_HD2"/>
    <property type="match status" value="1"/>
</dbReference>
<dbReference type="GO" id="GO:0045087">
    <property type="term" value="P:innate immune response"/>
    <property type="evidence" value="ECO:0007669"/>
    <property type="project" value="UniProtKB-KW"/>
</dbReference>
<keyword evidence="9" id="KW-0547">Nucleotide-binding</keyword>
<dbReference type="Pfam" id="PF00619">
    <property type="entry name" value="CARD"/>
    <property type="match status" value="1"/>
</dbReference>
<keyword evidence="8" id="KW-0677">Repeat</keyword>
<evidence type="ECO:0000256" key="2">
    <source>
        <dbReference type="ARBA" id="ARBA00004193"/>
    </source>
</evidence>
<dbReference type="InterPro" id="IPR001611">
    <property type="entry name" value="Leu-rich_rpt"/>
</dbReference>
<feature type="domain" description="CARD" evidence="18">
    <location>
        <begin position="10"/>
        <end position="80"/>
    </location>
</feature>
<feature type="region of interest" description="Disordered" evidence="17">
    <location>
        <begin position="113"/>
        <end position="134"/>
    </location>
</feature>
<evidence type="ECO:0000256" key="15">
    <source>
        <dbReference type="ARBA" id="ARBA00023288"/>
    </source>
</evidence>
<dbReference type="GO" id="GO:0005524">
    <property type="term" value="F:ATP binding"/>
    <property type="evidence" value="ECO:0007669"/>
    <property type="project" value="UniProtKB-KW"/>
</dbReference>
<evidence type="ECO:0000256" key="1">
    <source>
        <dbReference type="ARBA" id="ARBA00004187"/>
    </source>
</evidence>
<dbReference type="Pfam" id="PF13516">
    <property type="entry name" value="LRR_6"/>
    <property type="match status" value="2"/>
</dbReference>
<keyword evidence="21" id="KW-1185">Reference proteome</keyword>
<dbReference type="SUPFAM" id="SSF52540">
    <property type="entry name" value="P-loop containing nucleoside triphosphate hydrolases"/>
    <property type="match status" value="1"/>
</dbReference>
<evidence type="ECO:0000259" key="18">
    <source>
        <dbReference type="PROSITE" id="PS50209"/>
    </source>
</evidence>
<evidence type="ECO:0000256" key="9">
    <source>
        <dbReference type="ARBA" id="ARBA00022741"/>
    </source>
</evidence>
<keyword evidence="7" id="KW-0433">Leucine-rich repeat</keyword>
<evidence type="ECO:0000313" key="21">
    <source>
        <dbReference type="Proteomes" id="UP000823561"/>
    </source>
</evidence>
<dbReference type="InterPro" id="IPR027417">
    <property type="entry name" value="P-loop_NTPase"/>
</dbReference>
<evidence type="ECO:0000256" key="5">
    <source>
        <dbReference type="ARBA" id="ARBA00022490"/>
    </source>
</evidence>
<protein>
    <submittedName>
        <fullName evidence="20">Uncharacterized protein</fullName>
    </submittedName>
</protein>
<dbReference type="InterPro" id="IPR041267">
    <property type="entry name" value="NLRP_HD2"/>
</dbReference>
<dbReference type="InterPro" id="IPR032675">
    <property type="entry name" value="LRR_dom_sf"/>
</dbReference>
<evidence type="ECO:0000256" key="4">
    <source>
        <dbReference type="ARBA" id="ARBA00022475"/>
    </source>
</evidence>
<dbReference type="InterPro" id="IPR051261">
    <property type="entry name" value="NLR"/>
</dbReference>
<dbReference type="PROSITE" id="PS50837">
    <property type="entry name" value="NACHT"/>
    <property type="match status" value="1"/>
</dbReference>
<dbReference type="EMBL" id="JADWDJ010000015">
    <property type="protein sequence ID" value="KAG5269514.1"/>
    <property type="molecule type" value="Genomic_DNA"/>
</dbReference>
<gene>
    <name evidence="20" type="ORF">AALO_G00202880</name>
</gene>
<keyword evidence="14" id="KW-0564">Palmitate</keyword>
<dbReference type="InterPro" id="IPR001315">
    <property type="entry name" value="CARD"/>
</dbReference>
<comment type="subcellular location">
    <subcellularLocation>
        <location evidence="1">Basolateral cell membrane</location>
    </subcellularLocation>
    <subcellularLocation>
        <location evidence="2">Cell membrane</location>
        <topology evidence="2">Lipid-anchor</topology>
    </subcellularLocation>
    <subcellularLocation>
        <location evidence="3">Cytoplasm</location>
    </subcellularLocation>
</comment>
<dbReference type="Pfam" id="PF05729">
    <property type="entry name" value="NACHT"/>
    <property type="match status" value="1"/>
</dbReference>
<keyword evidence="11" id="KW-0832">Ubl conjugation</keyword>
<dbReference type="GO" id="GO:0016323">
    <property type="term" value="C:basolateral plasma membrane"/>
    <property type="evidence" value="ECO:0007669"/>
    <property type="project" value="UniProtKB-SubCell"/>
</dbReference>
<evidence type="ECO:0000256" key="8">
    <source>
        <dbReference type="ARBA" id="ARBA00022737"/>
    </source>
</evidence>
<comment type="similarity">
    <text evidence="16">Belongs to the NOD1-NOD2 family.</text>
</comment>
<evidence type="ECO:0000313" key="20">
    <source>
        <dbReference type="EMBL" id="KAG5269514.1"/>
    </source>
</evidence>
<keyword evidence="12" id="KW-0391">Immunity</keyword>
<keyword evidence="5" id="KW-0963">Cytoplasm</keyword>
<dbReference type="Proteomes" id="UP000823561">
    <property type="component" value="Chromosome 15"/>
</dbReference>
<evidence type="ECO:0000256" key="13">
    <source>
        <dbReference type="ARBA" id="ARBA00023136"/>
    </source>
</evidence>
<accession>A0AAV6G4F2</accession>
<dbReference type="GO" id="GO:0042981">
    <property type="term" value="P:regulation of apoptotic process"/>
    <property type="evidence" value="ECO:0007669"/>
    <property type="project" value="InterPro"/>
</dbReference>
<keyword evidence="6" id="KW-0399">Innate immunity</keyword>
<organism evidence="20 21">
    <name type="scientific">Alosa alosa</name>
    <name type="common">allis shad</name>
    <dbReference type="NCBI Taxonomy" id="278164"/>
    <lineage>
        <taxon>Eukaryota</taxon>
        <taxon>Metazoa</taxon>
        <taxon>Chordata</taxon>
        <taxon>Craniata</taxon>
        <taxon>Vertebrata</taxon>
        <taxon>Euteleostomi</taxon>
        <taxon>Actinopterygii</taxon>
        <taxon>Neopterygii</taxon>
        <taxon>Teleostei</taxon>
        <taxon>Clupei</taxon>
        <taxon>Clupeiformes</taxon>
        <taxon>Clupeoidei</taxon>
        <taxon>Clupeidae</taxon>
        <taxon>Alosa</taxon>
    </lineage>
</organism>
<evidence type="ECO:0000256" key="11">
    <source>
        <dbReference type="ARBA" id="ARBA00022843"/>
    </source>
</evidence>
<proteinExistence type="inferred from homology"/>
<name>A0AAV6G4F2_9TELE</name>
<dbReference type="PANTHER" id="PTHR24106">
    <property type="entry name" value="NACHT, LRR AND CARD DOMAINS-CONTAINING"/>
    <property type="match status" value="1"/>
</dbReference>
<evidence type="ECO:0000256" key="17">
    <source>
        <dbReference type="SAM" id="MobiDB-lite"/>
    </source>
</evidence>
<evidence type="ECO:0000256" key="3">
    <source>
        <dbReference type="ARBA" id="ARBA00004496"/>
    </source>
</evidence>
<dbReference type="InterPro" id="IPR041075">
    <property type="entry name" value="NOD1/2_WH"/>
</dbReference>
<dbReference type="SUPFAM" id="SSF52047">
    <property type="entry name" value="RNI-like"/>
    <property type="match status" value="1"/>
</dbReference>
<dbReference type="GO" id="GO:0005737">
    <property type="term" value="C:cytoplasm"/>
    <property type="evidence" value="ECO:0007669"/>
    <property type="project" value="UniProtKB-SubCell"/>
</dbReference>
<dbReference type="Gene3D" id="1.10.533.10">
    <property type="entry name" value="Death Domain, Fas"/>
    <property type="match status" value="1"/>
</dbReference>
<evidence type="ECO:0000259" key="19">
    <source>
        <dbReference type="PROSITE" id="PS50837"/>
    </source>
</evidence>